<evidence type="ECO:0000256" key="4">
    <source>
        <dbReference type="ARBA" id="ARBA00022807"/>
    </source>
</evidence>
<feature type="chain" id="PRO_5045296633" evidence="5">
    <location>
        <begin position="29"/>
        <end position="162"/>
    </location>
</feature>
<evidence type="ECO:0000256" key="2">
    <source>
        <dbReference type="ARBA" id="ARBA00022670"/>
    </source>
</evidence>
<sequence length="162" mass="17418">MKKLATATLALSMLFSAASTIIPSSASASDSAQEFYATSGSKIVNTAKSYQGKVTYKFGVRNPSRLIFDCSSFTQFVFKKNGINIPWGSKAQAKRGKAVNSKSKLSVGDLVMFSVNKPGRIDHVGIYVGNGKMISNMPNKGVGIASINTGYWGSRYITGRHF</sequence>
<evidence type="ECO:0000256" key="1">
    <source>
        <dbReference type="ARBA" id="ARBA00007074"/>
    </source>
</evidence>
<feature type="signal peptide" evidence="5">
    <location>
        <begin position="1"/>
        <end position="28"/>
    </location>
</feature>
<keyword evidence="4" id="KW-0788">Thiol protease</keyword>
<dbReference type="RefSeq" id="WP_375352627.1">
    <property type="nucleotide sequence ID" value="NZ_JBHHMI010000001.1"/>
</dbReference>
<dbReference type="PANTHER" id="PTHR47053:SF1">
    <property type="entry name" value="MUREIN DD-ENDOPEPTIDASE MEPH-RELATED"/>
    <property type="match status" value="1"/>
</dbReference>
<evidence type="ECO:0000313" key="8">
    <source>
        <dbReference type="Proteomes" id="UP001580346"/>
    </source>
</evidence>
<evidence type="ECO:0000313" key="7">
    <source>
        <dbReference type="EMBL" id="MFB5265351.1"/>
    </source>
</evidence>
<accession>A0ABV5AMF9</accession>
<dbReference type="InterPro" id="IPR000064">
    <property type="entry name" value="NLP_P60_dom"/>
</dbReference>
<dbReference type="EMBL" id="JBHHMI010000001">
    <property type="protein sequence ID" value="MFB5265351.1"/>
    <property type="molecule type" value="Genomic_DNA"/>
</dbReference>
<dbReference type="PANTHER" id="PTHR47053">
    <property type="entry name" value="MUREIN DD-ENDOPEPTIDASE MEPH-RELATED"/>
    <property type="match status" value="1"/>
</dbReference>
<organism evidence="7 8">
    <name type="scientific">Paenibacillus enshidis</name>
    <dbReference type="NCBI Taxonomy" id="1458439"/>
    <lineage>
        <taxon>Bacteria</taxon>
        <taxon>Bacillati</taxon>
        <taxon>Bacillota</taxon>
        <taxon>Bacilli</taxon>
        <taxon>Bacillales</taxon>
        <taxon>Paenibacillaceae</taxon>
        <taxon>Paenibacillus</taxon>
    </lineage>
</organism>
<keyword evidence="8" id="KW-1185">Reference proteome</keyword>
<keyword evidence="2" id="KW-0645">Protease</keyword>
<dbReference type="SUPFAM" id="SSF54001">
    <property type="entry name" value="Cysteine proteinases"/>
    <property type="match status" value="1"/>
</dbReference>
<keyword evidence="5" id="KW-0732">Signal</keyword>
<dbReference type="PROSITE" id="PS51935">
    <property type="entry name" value="NLPC_P60"/>
    <property type="match status" value="1"/>
</dbReference>
<comment type="caution">
    <text evidence="7">The sequence shown here is derived from an EMBL/GenBank/DDBJ whole genome shotgun (WGS) entry which is preliminary data.</text>
</comment>
<dbReference type="InterPro" id="IPR038765">
    <property type="entry name" value="Papain-like_cys_pep_sf"/>
</dbReference>
<comment type="similarity">
    <text evidence="1">Belongs to the peptidase C40 family.</text>
</comment>
<gene>
    <name evidence="7" type="ORF">ACE41H_00915</name>
</gene>
<dbReference type="Pfam" id="PF00877">
    <property type="entry name" value="NLPC_P60"/>
    <property type="match status" value="1"/>
</dbReference>
<evidence type="ECO:0000256" key="5">
    <source>
        <dbReference type="SAM" id="SignalP"/>
    </source>
</evidence>
<evidence type="ECO:0000259" key="6">
    <source>
        <dbReference type="PROSITE" id="PS51935"/>
    </source>
</evidence>
<name>A0ABV5AMF9_9BACL</name>
<protein>
    <submittedName>
        <fullName evidence="7">C40 family peptidase</fullName>
    </submittedName>
</protein>
<evidence type="ECO:0000256" key="3">
    <source>
        <dbReference type="ARBA" id="ARBA00022801"/>
    </source>
</evidence>
<reference evidence="7 8" key="1">
    <citation type="submission" date="2024-09" db="EMBL/GenBank/DDBJ databases">
        <title>Paenibacillus zeirhizospherea sp. nov., isolated from surface of the maize (Zea mays) roots in a horticulture field, Hungary.</title>
        <authorList>
            <person name="Marton D."/>
            <person name="Farkas M."/>
            <person name="Bedics A."/>
            <person name="Toth E."/>
            <person name="Tancsics A."/>
            <person name="Boka K."/>
            <person name="Maroti G."/>
            <person name="Kriszt B."/>
            <person name="Cserhati M."/>
        </authorList>
    </citation>
    <scope>NUCLEOTIDE SEQUENCE [LARGE SCALE GENOMIC DNA]</scope>
    <source>
        <strain evidence="7 8">KCTC 33519</strain>
    </source>
</reference>
<dbReference type="Gene3D" id="3.90.1720.10">
    <property type="entry name" value="endopeptidase domain like (from Nostoc punctiforme)"/>
    <property type="match status" value="1"/>
</dbReference>
<dbReference type="InterPro" id="IPR051202">
    <property type="entry name" value="Peptidase_C40"/>
</dbReference>
<proteinExistence type="inferred from homology"/>
<keyword evidence="3" id="KW-0378">Hydrolase</keyword>
<feature type="domain" description="NlpC/P60" evidence="6">
    <location>
        <begin position="37"/>
        <end position="162"/>
    </location>
</feature>
<dbReference type="Proteomes" id="UP001580346">
    <property type="component" value="Unassembled WGS sequence"/>
</dbReference>